<keyword evidence="11" id="KW-0862">Zinc</keyword>
<dbReference type="Proteomes" id="UP001224418">
    <property type="component" value="Unassembled WGS sequence"/>
</dbReference>
<dbReference type="InterPro" id="IPR000601">
    <property type="entry name" value="PKD_dom"/>
</dbReference>
<dbReference type="Gene3D" id="2.60.40.10">
    <property type="entry name" value="Immunoglobulins"/>
    <property type="match status" value="1"/>
</dbReference>
<evidence type="ECO:0000256" key="6">
    <source>
        <dbReference type="ARBA" id="ARBA00022525"/>
    </source>
</evidence>
<keyword evidence="7" id="KW-0645">Protease</keyword>
<dbReference type="RefSeq" id="WP_307355388.1">
    <property type="nucleotide sequence ID" value="NZ_BAAACJ010000032.1"/>
</dbReference>
<dbReference type="PROSITE" id="PS50093">
    <property type="entry name" value="PKD"/>
    <property type="match status" value="1"/>
</dbReference>
<dbReference type="AlphaFoldDB" id="Q84IN0"/>
<proteinExistence type="predicted"/>
<protein>
    <recommendedName>
        <fullName evidence="5">microbial collagenase</fullName>
        <ecNumber evidence="5">3.4.24.3</ecNumber>
    </recommendedName>
</protein>
<evidence type="ECO:0000313" key="19">
    <source>
        <dbReference type="EMBL" id="MDQ0479297.1"/>
    </source>
</evidence>
<accession>Q84IN0</accession>
<dbReference type="InterPro" id="IPR013783">
    <property type="entry name" value="Ig-like_fold"/>
</dbReference>
<keyword evidence="9" id="KW-0732">Signal</keyword>
<evidence type="ECO:0000313" key="20">
    <source>
        <dbReference type="Proteomes" id="UP001224418"/>
    </source>
</evidence>
<name>Q84IN0_HATLI</name>
<dbReference type="InterPro" id="IPR013661">
    <property type="entry name" value="Peptidase_M9_N_dom"/>
</dbReference>
<evidence type="ECO:0000256" key="10">
    <source>
        <dbReference type="ARBA" id="ARBA00022801"/>
    </source>
</evidence>
<evidence type="ECO:0000256" key="2">
    <source>
        <dbReference type="ARBA" id="ARBA00001913"/>
    </source>
</evidence>
<dbReference type="EMBL" id="AB090328">
    <property type="protein sequence ID" value="BAC57532.1"/>
    <property type="molecule type" value="Genomic_DNA"/>
</dbReference>
<comment type="catalytic activity">
    <reaction evidence="1">
        <text>Digestion of native collagen in the triple helical region at Xaa-|-Gly bonds. With synthetic peptides, a preference is shown for Gly at P3 and P1', Pro and Ala at P2 and P2', and hydroxyproline, Ala or Arg at P3'.</text>
        <dbReference type="EC" id="3.4.24.3"/>
    </reaction>
</comment>
<keyword evidence="18" id="KW-0176">Collagen</keyword>
<keyword evidence="14" id="KW-0482">Metalloprotease</keyword>
<dbReference type="PRINTS" id="PR00931">
    <property type="entry name" value="MICOLLPTASE"/>
</dbReference>
<sequence length="1158" mass="133184">MGKNLKVLMSIIENQSGARKKIQKTALVTCMTTTMVLNSAIGVMAFPQTKEIPNERIECNNKSKQITTENVEALKTNNEIEKTKSTVTLINEPGKITNKIIKKSSRGSEQKYTLEQLSNMNYKEMSEAVAGTTWSNIEGLFKYSTESYKFYSNKERIQYLLNDLAQRSKTFSNTDNKGIPTIIEVLRSGFYLAYYNDSLSYLNSYDFKKKCFISMNSLLDNPNFHFGTKVQNGVIASLGMLIGNTACDSNIMNKCVPLIRDYKENLNEYSKDSSKGNAMYEIIKGIRYYVNTCSYSKEAKDMEWYGKISGFLDELKNISLINNGNGKWLIDNAISDFKDWAIYYGDDKKAIEGLTEIMDNSPKYSEKFFSIASKIYSNYNGKDAHGNTIDYNKLKEEGLKHHLPKTYTFDNGTIIMDVGEKVSEEKVKRLYWAAKEVESQFFRVVGNDKALEPGNPDDILRIKIYNSPQDYKVNWYLSNVSTDNGGIYIEPRGTFYTFERTAEENIYSVEELFRHEFTHYLQSRYLVHGMWGQGPLYNNSNMNWYDEGTAEFFAGSTRVENIKPRSAIINQLSSNKEKRFSIKQVLESTYSSGWEFYNYGCVFASYLYNHDIETFNKINEAINKEDYKEYNSILSSLKNDTEKNNRYQKYMQELIDNRQNIGTPLVSDEYIKNHAKRSLSEISSDIVNVSEIKEVKNEALKSDNVNSFKISGIYTGENSVDKLTDWNKMNKKANEILRTLENKGWSGYKTVTCYFTDYKVVNGKYQFNLVFKGLLNDLTSIKEDNKKPIAKINIAKNNVKLNEDIQFNGDESTDTDGNIVSYLWDFGDGKTSNEVNPNHKYSKEGCYDVKLKVTDDKGAIGEETIKISVVNNIITKEQEPNDKFNDANGPIYNNMPVEGTLEREDQDTFYFNVDKKGKVSINIDSDNLYYTWVVYKANDTSKYVCWKQRTEGNTTKGEFDANEGKYYLKLYPTHNFNGDINYKISLKGVKENQNKQFKGDKPIDEELGYDVKAKVTGDKGITKREIIEIPVLKDKHDFIVREEEPNDGFNNANGPIYNNISVEGMLQKEDQDTFCFYADKKGKVNINIDSNNSNYTWVVYKANDTSKYVCWKQRIEGNTTKGEFDANEGKYYLKLYTIHNCKDNIHYKINLKGVRANN</sequence>
<dbReference type="Gene3D" id="3.30.980.50">
    <property type="match status" value="1"/>
</dbReference>
<dbReference type="GO" id="GO:0005576">
    <property type="term" value="C:extracellular region"/>
    <property type="evidence" value="ECO:0007669"/>
    <property type="project" value="UniProtKB-SubCell"/>
</dbReference>
<dbReference type="Pfam" id="PF18911">
    <property type="entry name" value="PKD_4"/>
    <property type="match status" value="1"/>
</dbReference>
<comment type="subcellular location">
    <subcellularLocation>
        <location evidence="4">Secreted</location>
    </subcellularLocation>
</comment>
<feature type="active site" evidence="16">
    <location>
        <position position="516"/>
    </location>
</feature>
<keyword evidence="8" id="KW-0479">Metal-binding</keyword>
<evidence type="ECO:0000256" key="8">
    <source>
        <dbReference type="ARBA" id="ARBA00022723"/>
    </source>
</evidence>
<evidence type="ECO:0000256" key="4">
    <source>
        <dbReference type="ARBA" id="ARBA00004613"/>
    </source>
</evidence>
<evidence type="ECO:0000256" key="9">
    <source>
        <dbReference type="ARBA" id="ARBA00022729"/>
    </source>
</evidence>
<evidence type="ECO:0000256" key="14">
    <source>
        <dbReference type="ARBA" id="ARBA00023049"/>
    </source>
</evidence>
<keyword evidence="15" id="KW-0865">Zymogen</keyword>
<evidence type="ECO:0000256" key="3">
    <source>
        <dbReference type="ARBA" id="ARBA00001947"/>
    </source>
</evidence>
<evidence type="ECO:0000256" key="15">
    <source>
        <dbReference type="ARBA" id="ARBA00023145"/>
    </source>
</evidence>
<dbReference type="SUPFAM" id="SSF89260">
    <property type="entry name" value="Collagen-binding domain"/>
    <property type="match status" value="2"/>
</dbReference>
<dbReference type="InterPro" id="IPR022409">
    <property type="entry name" value="PKD/Chitinase_dom"/>
</dbReference>
<keyword evidence="10 19" id="KW-0378">Hydrolase</keyword>
<evidence type="ECO:0000256" key="7">
    <source>
        <dbReference type="ARBA" id="ARBA00022670"/>
    </source>
</evidence>
<dbReference type="CDD" id="cd00146">
    <property type="entry name" value="PKD"/>
    <property type="match status" value="1"/>
</dbReference>
<keyword evidence="13" id="KW-0843">Virulence</keyword>
<evidence type="ECO:0000256" key="13">
    <source>
        <dbReference type="ARBA" id="ARBA00023026"/>
    </source>
</evidence>
<dbReference type="Pfam" id="PF08453">
    <property type="entry name" value="Peptidase_M9_N"/>
    <property type="match status" value="1"/>
</dbReference>
<dbReference type="EC" id="3.4.24.3" evidence="5"/>
<comment type="cofactor">
    <cofactor evidence="3">
        <name>Zn(2+)</name>
        <dbReference type="ChEBI" id="CHEBI:29105"/>
    </cofactor>
</comment>
<dbReference type="Pfam" id="PF18496">
    <property type="entry name" value="ColG_sub"/>
    <property type="match status" value="1"/>
</dbReference>
<evidence type="ECO:0000256" key="1">
    <source>
        <dbReference type="ARBA" id="ARBA00000424"/>
    </source>
</evidence>
<reference evidence="18" key="1">
    <citation type="submission" date="2002-08" db="EMBL/GenBank/DDBJ databases">
        <title>Reiterated domain duplication in clostridial collagenases.</title>
        <authorList>
            <person name="Matsushita O."/>
        </authorList>
    </citation>
    <scope>NUCLEOTIDE SEQUENCE</scope>
    <source>
        <strain evidence="18">KZ 16</strain>
    </source>
</reference>
<dbReference type="PANTHER" id="PTHR13062:SF9">
    <property type="entry name" value="MICROBIAL COLLAGENASE"/>
    <property type="match status" value="1"/>
</dbReference>
<dbReference type="GO" id="GO:0006508">
    <property type="term" value="P:proteolysis"/>
    <property type="evidence" value="ECO:0007669"/>
    <property type="project" value="UniProtKB-KW"/>
</dbReference>
<dbReference type="Gene3D" id="2.60.120.380">
    <property type="match status" value="2"/>
</dbReference>
<evidence type="ECO:0000256" key="5">
    <source>
        <dbReference type="ARBA" id="ARBA00012653"/>
    </source>
</evidence>
<dbReference type="Gene3D" id="3.40.30.160">
    <property type="entry name" value="Collagenase ColT, N-terminal domain"/>
    <property type="match status" value="1"/>
</dbReference>
<dbReference type="PANTHER" id="PTHR13062">
    <property type="entry name" value="COLLAGENASE"/>
    <property type="match status" value="1"/>
</dbReference>
<feature type="domain" description="PKD" evidence="17">
    <location>
        <begin position="788"/>
        <end position="869"/>
    </location>
</feature>
<evidence type="ECO:0000256" key="16">
    <source>
        <dbReference type="PIRSR" id="PIRSR602169-1"/>
    </source>
</evidence>
<evidence type="ECO:0000256" key="12">
    <source>
        <dbReference type="ARBA" id="ARBA00022837"/>
    </source>
</evidence>
<dbReference type="SMART" id="SM00089">
    <property type="entry name" value="PKD"/>
    <property type="match status" value="1"/>
</dbReference>
<comment type="cofactor">
    <cofactor evidence="2">
        <name>Ca(2+)</name>
        <dbReference type="ChEBI" id="CHEBI:29108"/>
    </cofactor>
</comment>
<dbReference type="InterPro" id="IPR035986">
    <property type="entry name" value="PKD_dom_sf"/>
</dbReference>
<evidence type="ECO:0000259" key="17">
    <source>
        <dbReference type="PROSITE" id="PS50093"/>
    </source>
</evidence>
<keyword evidence="6" id="KW-0964">Secreted</keyword>
<dbReference type="SUPFAM" id="SSF49299">
    <property type="entry name" value="PKD domain"/>
    <property type="match status" value="1"/>
</dbReference>
<reference evidence="19 20" key="2">
    <citation type="submission" date="2023-07" db="EMBL/GenBank/DDBJ databases">
        <title>Genomic Encyclopedia of Type Strains, Phase IV (KMG-IV): sequencing the most valuable type-strain genomes for metagenomic binning, comparative biology and taxonomic classification.</title>
        <authorList>
            <person name="Goeker M."/>
        </authorList>
    </citation>
    <scope>NUCLEOTIDE SEQUENCE [LARGE SCALE GENOMIC DNA]</scope>
    <source>
        <strain evidence="19 20">DSM 1400</strain>
    </source>
</reference>
<dbReference type="Gene3D" id="1.10.390.20">
    <property type="match status" value="1"/>
</dbReference>
<dbReference type="InterPro" id="IPR041379">
    <property type="entry name" value="ColG_subdomain"/>
</dbReference>
<keyword evidence="20" id="KW-1185">Reference proteome</keyword>
<dbReference type="EMBL" id="JAUSWN010000007">
    <property type="protein sequence ID" value="MDQ0479297.1"/>
    <property type="molecule type" value="Genomic_DNA"/>
</dbReference>
<dbReference type="GO" id="GO:0008270">
    <property type="term" value="F:zinc ion binding"/>
    <property type="evidence" value="ECO:0007669"/>
    <property type="project" value="InterPro"/>
</dbReference>
<evidence type="ECO:0000313" key="18">
    <source>
        <dbReference type="EMBL" id="BAC57532.1"/>
    </source>
</evidence>
<keyword evidence="12" id="KW-0106">Calcium</keyword>
<dbReference type="InterPro" id="IPR002169">
    <property type="entry name" value="Peptidase_M9A/M9B"/>
</dbReference>
<gene>
    <name evidence="18" type="primary">colA</name>
    <name evidence="19" type="ORF">QOZ93_001038</name>
</gene>
<organism evidence="18">
    <name type="scientific">Hathewaya limosa</name>
    <name type="common">Clostridium limosum</name>
    <dbReference type="NCBI Taxonomy" id="1536"/>
    <lineage>
        <taxon>Bacteria</taxon>
        <taxon>Bacillati</taxon>
        <taxon>Bacillota</taxon>
        <taxon>Clostridia</taxon>
        <taxon>Eubacteriales</taxon>
        <taxon>Clostridiaceae</taxon>
        <taxon>Hathewaya</taxon>
    </lineage>
</organism>
<dbReference type="GO" id="GO:0004222">
    <property type="term" value="F:metalloendopeptidase activity"/>
    <property type="evidence" value="ECO:0007669"/>
    <property type="project" value="UniProtKB-EC"/>
</dbReference>
<evidence type="ECO:0000256" key="11">
    <source>
        <dbReference type="ARBA" id="ARBA00022833"/>
    </source>
</evidence>
<dbReference type="Pfam" id="PF01752">
    <property type="entry name" value="Peptidase_M9"/>
    <property type="match status" value="1"/>
</dbReference>